<dbReference type="GO" id="GO:0051536">
    <property type="term" value="F:iron-sulfur cluster binding"/>
    <property type="evidence" value="ECO:0007669"/>
    <property type="project" value="InterPro"/>
</dbReference>
<dbReference type="Pfam" id="PF13510">
    <property type="entry name" value="Fer2_4"/>
    <property type="match status" value="1"/>
</dbReference>
<dbReference type="Proteomes" id="UP000433050">
    <property type="component" value="Unassembled WGS sequence"/>
</dbReference>
<organism evidence="2 3">
    <name type="scientific">Starkeya nomas</name>
    <dbReference type="NCBI Taxonomy" id="2666134"/>
    <lineage>
        <taxon>Bacteria</taxon>
        <taxon>Pseudomonadati</taxon>
        <taxon>Pseudomonadota</taxon>
        <taxon>Alphaproteobacteria</taxon>
        <taxon>Hyphomicrobiales</taxon>
        <taxon>Xanthobacteraceae</taxon>
        <taxon>Starkeya</taxon>
    </lineage>
</organism>
<evidence type="ECO:0000313" key="3">
    <source>
        <dbReference type="Proteomes" id="UP000433050"/>
    </source>
</evidence>
<evidence type="ECO:0000313" key="2">
    <source>
        <dbReference type="EMBL" id="CAA0092879.1"/>
    </source>
</evidence>
<dbReference type="RefSeq" id="WP_159598436.1">
    <property type="nucleotide sequence ID" value="NZ_CACSAS010000001.1"/>
</dbReference>
<reference evidence="2 3" key="1">
    <citation type="submission" date="2019-12" db="EMBL/GenBank/DDBJ databases">
        <authorList>
            <person name="Reyes-Prieto M."/>
        </authorList>
    </citation>
    <scope>NUCLEOTIDE SEQUENCE [LARGE SCALE GENOMIC DNA]</scope>
    <source>
        <strain evidence="2">HF14-78462</strain>
    </source>
</reference>
<dbReference type="InterPro" id="IPR042204">
    <property type="entry name" value="2Fe-2S-bd_N"/>
</dbReference>
<keyword evidence="1 2" id="KW-0560">Oxidoreductase</keyword>
<dbReference type="GO" id="GO:0050622">
    <property type="term" value="F:glycine dehydrogenase (cyanide-forming) activity"/>
    <property type="evidence" value="ECO:0007669"/>
    <property type="project" value="UniProtKB-EC"/>
</dbReference>
<proteinExistence type="predicted"/>
<dbReference type="EC" id="1.4.99.5" evidence="2"/>
<dbReference type="SUPFAM" id="SSF54292">
    <property type="entry name" value="2Fe-2S ferredoxin-like"/>
    <property type="match status" value="1"/>
</dbReference>
<dbReference type="InterPro" id="IPR036010">
    <property type="entry name" value="2Fe-2S_ferredoxin-like_sf"/>
</dbReference>
<dbReference type="AlphaFoldDB" id="A0A5S9NQZ5"/>
<keyword evidence="3" id="KW-1185">Reference proteome</keyword>
<dbReference type="Gene3D" id="3.10.20.440">
    <property type="entry name" value="2Fe-2S iron-sulphur cluster binding domain, sarcosine oxidase, alpha subunit, N-terminal domain"/>
    <property type="match status" value="1"/>
</dbReference>
<name>A0A5S9NQZ5_9HYPH</name>
<protein>
    <submittedName>
        <fullName evidence="2">Hydrogen cyanide synthase subunit HcnA</fullName>
        <ecNumber evidence="2">1.4.99.5</ecNumber>
    </submittedName>
</protein>
<evidence type="ECO:0000256" key="1">
    <source>
        <dbReference type="ARBA" id="ARBA00023002"/>
    </source>
</evidence>
<accession>A0A5S9NQZ5</accession>
<sequence>MFRRLREPSPSDAVTFSFDGRALRAAPGQSLATALLAAGVGAFRTSVVGGEPRAPYCLMGVCFDCLVTVDGVHNRQSCLIEVRDGMVIESQDGAPAIAAESAA</sequence>
<dbReference type="EMBL" id="CACSAS010000001">
    <property type="protein sequence ID" value="CAA0092879.1"/>
    <property type="molecule type" value="Genomic_DNA"/>
</dbReference>
<gene>
    <name evidence="2" type="primary">hcnA_1</name>
    <name evidence="2" type="ORF">STARVERO_01535</name>
</gene>